<proteinExistence type="predicted"/>
<keyword evidence="2" id="KW-1185">Reference proteome</keyword>
<gene>
    <name evidence="1" type="ORF">DERYTH_LOCUS1645</name>
</gene>
<reference evidence="1" key="1">
    <citation type="submission" date="2021-06" db="EMBL/GenBank/DDBJ databases">
        <authorList>
            <person name="Kallberg Y."/>
            <person name="Tangrot J."/>
            <person name="Rosling A."/>
        </authorList>
    </citation>
    <scope>NUCLEOTIDE SEQUENCE</scope>
    <source>
        <strain evidence="1">MA453B</strain>
    </source>
</reference>
<dbReference type="EMBL" id="CAJVPY010000475">
    <property type="protein sequence ID" value="CAG8475092.1"/>
    <property type="molecule type" value="Genomic_DNA"/>
</dbReference>
<comment type="caution">
    <text evidence="1">The sequence shown here is derived from an EMBL/GenBank/DDBJ whole genome shotgun (WGS) entry which is preliminary data.</text>
</comment>
<dbReference type="Gene3D" id="3.80.10.10">
    <property type="entry name" value="Ribonuclease Inhibitor"/>
    <property type="match status" value="1"/>
</dbReference>
<dbReference type="SUPFAM" id="SSF52047">
    <property type="entry name" value="RNI-like"/>
    <property type="match status" value="1"/>
</dbReference>
<protein>
    <submittedName>
        <fullName evidence="1">20694_t:CDS:1</fullName>
    </submittedName>
</protein>
<evidence type="ECO:0000313" key="2">
    <source>
        <dbReference type="Proteomes" id="UP000789405"/>
    </source>
</evidence>
<dbReference type="OrthoDB" id="2371796at2759"/>
<accession>A0A9N8W7R8</accession>
<evidence type="ECO:0000313" key="1">
    <source>
        <dbReference type="EMBL" id="CAG8475092.1"/>
    </source>
</evidence>
<name>A0A9N8W7R8_9GLOM</name>
<dbReference type="Proteomes" id="UP000789405">
    <property type="component" value="Unassembled WGS sequence"/>
</dbReference>
<sequence>MAALPVECLFDVFKHVDDIKTLHSIVLTNRTWCHEAIHLLWNDPFQPTKKKNRNIYKIITILLSYIPVGCKSFLKVNKKRLNIPKTTTFNYPLFIKNIDFATLFSSIHQWIKKNHRARPKLREDYFVNNVSEYATFFEFDDYFDVWEQEKLAFAQAIFNVILDNSSSIKKLLICLPDNSDYLSSCLGAYFDELFTTPEAIQHLSKLEHFECSGNFLKADFIRGVMEYACNIKTLSIELSEDDYEPIEQLSLGISKQKSLEALCLICNDDDDVTEIFTSLNGVSGSLQSLEVTNGILDSDLSSEYLERCIQLKNLAFTNLDVFGDKKPFVNVVFPHLETFSFTDTYFELESDIQEDHHCEIITQIIQNNGRSLNSLSILVYLNICPSFPNIILQNCQNLRQFIVRISSFELIPCLFDILRECKNIETLCILATSSEEIIVVDKFMTEFTQLLQSKLRFLDITGWAFGQKQFIKLLDCWSGPSGSLKCNVKDIKDDKNFRISIKKHIRIGNRTLTNSKFKRIGRYWLVDMEWH</sequence>
<dbReference type="AlphaFoldDB" id="A0A9N8W7R8"/>
<dbReference type="InterPro" id="IPR032675">
    <property type="entry name" value="LRR_dom_sf"/>
</dbReference>
<organism evidence="1 2">
    <name type="scientific">Dentiscutata erythropus</name>
    <dbReference type="NCBI Taxonomy" id="1348616"/>
    <lineage>
        <taxon>Eukaryota</taxon>
        <taxon>Fungi</taxon>
        <taxon>Fungi incertae sedis</taxon>
        <taxon>Mucoromycota</taxon>
        <taxon>Glomeromycotina</taxon>
        <taxon>Glomeromycetes</taxon>
        <taxon>Diversisporales</taxon>
        <taxon>Gigasporaceae</taxon>
        <taxon>Dentiscutata</taxon>
    </lineage>
</organism>